<evidence type="ECO:0008006" key="4">
    <source>
        <dbReference type="Google" id="ProtNLM"/>
    </source>
</evidence>
<accession>A0A6J8AA00</accession>
<dbReference type="Proteomes" id="UP000507470">
    <property type="component" value="Unassembled WGS sequence"/>
</dbReference>
<feature type="signal peptide" evidence="1">
    <location>
        <begin position="1"/>
        <end position="16"/>
    </location>
</feature>
<organism evidence="2 3">
    <name type="scientific">Mytilus coruscus</name>
    <name type="common">Sea mussel</name>
    <dbReference type="NCBI Taxonomy" id="42192"/>
    <lineage>
        <taxon>Eukaryota</taxon>
        <taxon>Metazoa</taxon>
        <taxon>Spiralia</taxon>
        <taxon>Lophotrochozoa</taxon>
        <taxon>Mollusca</taxon>
        <taxon>Bivalvia</taxon>
        <taxon>Autobranchia</taxon>
        <taxon>Pteriomorphia</taxon>
        <taxon>Mytilida</taxon>
        <taxon>Mytiloidea</taxon>
        <taxon>Mytilidae</taxon>
        <taxon>Mytilinae</taxon>
        <taxon>Mytilus</taxon>
    </lineage>
</organism>
<keyword evidence="1" id="KW-0732">Signal</keyword>
<proteinExistence type="predicted"/>
<evidence type="ECO:0000313" key="2">
    <source>
        <dbReference type="EMBL" id="CAC5364847.1"/>
    </source>
</evidence>
<dbReference type="AlphaFoldDB" id="A0A6J8AA00"/>
<evidence type="ECO:0000313" key="3">
    <source>
        <dbReference type="Proteomes" id="UP000507470"/>
    </source>
</evidence>
<name>A0A6J8AA00_MYTCO</name>
<gene>
    <name evidence="2" type="ORF">MCOR_5746</name>
</gene>
<keyword evidence="3" id="KW-1185">Reference proteome</keyword>
<dbReference type="OrthoDB" id="6165690at2759"/>
<reference evidence="2 3" key="1">
    <citation type="submission" date="2020-06" db="EMBL/GenBank/DDBJ databases">
        <authorList>
            <person name="Li R."/>
            <person name="Bekaert M."/>
        </authorList>
    </citation>
    <scope>NUCLEOTIDE SEQUENCE [LARGE SCALE GENOMIC DNA]</scope>
    <source>
        <strain evidence="3">wild</strain>
    </source>
</reference>
<protein>
    <recommendedName>
        <fullName evidence="4">DUF19 domain-containing protein</fullName>
    </recommendedName>
</protein>
<sequence length="179" mass="20501">MLALVLFYVSFALVAGTLQIVPEECYPVFSCSNRFLDVGSFFYDGDTLKDVSKETVDKLCQHLKTKTVCKEADKCKDMHFVIDMMAELETAVCVQYKRFIQVLTPCYNDPEFRSKFMKCVQGSFTGSNPYTCGFVNSLKICASMFHRCKDRQYAFAFQSMLDKHGTTLCNLYKFNRGAF</sequence>
<feature type="chain" id="PRO_5026936141" description="DUF19 domain-containing protein" evidence="1">
    <location>
        <begin position="17"/>
        <end position="179"/>
    </location>
</feature>
<evidence type="ECO:0000256" key="1">
    <source>
        <dbReference type="SAM" id="SignalP"/>
    </source>
</evidence>
<dbReference type="EMBL" id="CACVKT020001085">
    <property type="protein sequence ID" value="CAC5364847.1"/>
    <property type="molecule type" value="Genomic_DNA"/>
</dbReference>